<accession>A0A1R1XA65</accession>
<evidence type="ECO:0000313" key="6">
    <source>
        <dbReference type="EMBL" id="OMJ25042.1"/>
    </source>
</evidence>
<sequence>MRITRSYSGKDDVHSVSLDFSYNGYNCITTNTNHTLQLYDCQEGKRKKIIPSLKYGCNHAIFSNDLDKVVHSSTKIDGIYFNMIFRYVEKLFF</sequence>
<name>A0A1R1XA65_9FUNG</name>
<dbReference type="InterPro" id="IPR036322">
    <property type="entry name" value="WD40_repeat_dom_sf"/>
</dbReference>
<keyword evidence="4" id="KW-0539">Nucleus</keyword>
<keyword evidence="3" id="KW-0677">Repeat</keyword>
<comment type="caution">
    <text evidence="5">The sequence shown here is derived from an EMBL/GenBank/DDBJ whole genome shotgun (WGS) entry which is preliminary data.</text>
</comment>
<dbReference type="EMBL" id="LSSN01000237">
    <property type="protein sequence ID" value="OMJ25042.1"/>
    <property type="molecule type" value="Genomic_DNA"/>
</dbReference>
<dbReference type="SUPFAM" id="SSF50978">
    <property type="entry name" value="WD40 repeat-like"/>
    <property type="match status" value="1"/>
</dbReference>
<evidence type="ECO:0000256" key="4">
    <source>
        <dbReference type="ARBA" id="ARBA00023242"/>
    </source>
</evidence>
<dbReference type="PANTHER" id="PTHR19861:SF0">
    <property type="entry name" value="WD REPEAT-CONTAINING PROTEIN 82"/>
    <property type="match status" value="1"/>
</dbReference>
<proteinExistence type="predicted"/>
<keyword evidence="7" id="KW-1185">Reference proteome</keyword>
<organism evidence="5 7">
    <name type="scientific">Smittium culicis</name>
    <dbReference type="NCBI Taxonomy" id="133412"/>
    <lineage>
        <taxon>Eukaryota</taxon>
        <taxon>Fungi</taxon>
        <taxon>Fungi incertae sedis</taxon>
        <taxon>Zoopagomycota</taxon>
        <taxon>Kickxellomycotina</taxon>
        <taxon>Harpellomycetes</taxon>
        <taxon>Harpellales</taxon>
        <taxon>Legeriomycetaceae</taxon>
        <taxon>Smittium</taxon>
    </lineage>
</organism>
<dbReference type="Proteomes" id="UP000187283">
    <property type="component" value="Unassembled WGS sequence"/>
</dbReference>
<dbReference type="EMBL" id="LSSN01004452">
    <property type="protein sequence ID" value="OMJ11489.1"/>
    <property type="molecule type" value="Genomic_DNA"/>
</dbReference>
<dbReference type="InterPro" id="IPR037867">
    <property type="entry name" value="Swd2/WDR82"/>
</dbReference>
<dbReference type="GO" id="GO:0048188">
    <property type="term" value="C:Set1C/COMPASS complex"/>
    <property type="evidence" value="ECO:0007669"/>
    <property type="project" value="TreeGrafter"/>
</dbReference>
<evidence type="ECO:0000256" key="2">
    <source>
        <dbReference type="ARBA" id="ARBA00022574"/>
    </source>
</evidence>
<dbReference type="GO" id="GO:0003682">
    <property type="term" value="F:chromatin binding"/>
    <property type="evidence" value="ECO:0007669"/>
    <property type="project" value="TreeGrafter"/>
</dbReference>
<protein>
    <submittedName>
        <fullName evidence="5">WD repeat-containing protein 82</fullName>
    </submittedName>
</protein>
<dbReference type="PANTHER" id="PTHR19861">
    <property type="entry name" value="WD40 REPEAT PROTEIN SWD2"/>
    <property type="match status" value="1"/>
</dbReference>
<reference evidence="5 7" key="1">
    <citation type="submission" date="2017-01" db="EMBL/GenBank/DDBJ databases">
        <authorList>
            <person name="Mah S.A."/>
            <person name="Swanson W.J."/>
            <person name="Moy G.W."/>
            <person name="Vacquier V.D."/>
        </authorList>
    </citation>
    <scope>NUCLEOTIDE SEQUENCE [LARGE SCALE GENOMIC DNA]</scope>
    <source>
        <strain evidence="5 7">GSMNP</strain>
    </source>
</reference>
<dbReference type="AlphaFoldDB" id="A0A1R1XA65"/>
<gene>
    <name evidence="6" type="ORF">AYI70_g1173</name>
    <name evidence="5" type="ORF">AYI70_g9690</name>
</gene>
<evidence type="ECO:0000313" key="7">
    <source>
        <dbReference type="Proteomes" id="UP000187283"/>
    </source>
</evidence>
<keyword evidence="2" id="KW-0853">WD repeat</keyword>
<dbReference type="OrthoDB" id="27537at2759"/>
<evidence type="ECO:0000256" key="1">
    <source>
        <dbReference type="ARBA" id="ARBA00004123"/>
    </source>
</evidence>
<comment type="subcellular location">
    <subcellularLocation>
        <location evidence="1">Nucleus</location>
    </subcellularLocation>
</comment>
<evidence type="ECO:0000256" key="3">
    <source>
        <dbReference type="ARBA" id="ARBA00022737"/>
    </source>
</evidence>
<dbReference type="STRING" id="133412.A0A1R1XA65"/>
<evidence type="ECO:0000313" key="5">
    <source>
        <dbReference type="EMBL" id="OMJ11489.1"/>
    </source>
</evidence>